<dbReference type="InterPro" id="IPR019734">
    <property type="entry name" value="TPR_rpt"/>
</dbReference>
<dbReference type="STRING" id="42256.RradSPS_2285"/>
<evidence type="ECO:0000256" key="4">
    <source>
        <dbReference type="SAM" id="Phobius"/>
    </source>
</evidence>
<feature type="transmembrane region" description="Helical" evidence="4">
    <location>
        <begin position="43"/>
        <end position="61"/>
    </location>
</feature>
<dbReference type="GO" id="GO:0051879">
    <property type="term" value="F:Hsp90 protein binding"/>
    <property type="evidence" value="ECO:0007669"/>
    <property type="project" value="TreeGrafter"/>
</dbReference>
<dbReference type="Gene3D" id="1.25.40.10">
    <property type="entry name" value="Tetratricopeptide repeat domain"/>
    <property type="match status" value="1"/>
</dbReference>
<dbReference type="Proteomes" id="UP001281130">
    <property type="component" value="Unassembled WGS sequence"/>
</dbReference>
<name>A0A023X5J1_RUBRA</name>
<evidence type="ECO:0000256" key="2">
    <source>
        <dbReference type="ARBA" id="ARBA00022803"/>
    </source>
</evidence>
<reference evidence="5 7" key="1">
    <citation type="submission" date="2014-03" db="EMBL/GenBank/DDBJ databases">
        <title>Complete genome sequence of the Radio-Resistant Rubrobacter radiotolerans RSPS-4.</title>
        <authorList>
            <person name="Egas C.C."/>
            <person name="Barroso C.C."/>
            <person name="Froufe H.J.C."/>
            <person name="Pacheco J.J."/>
            <person name="Albuquerque L.L."/>
            <person name="da Costa M.M.S."/>
        </authorList>
    </citation>
    <scope>NUCLEOTIDE SEQUENCE [LARGE SCALE GENOMIC DNA]</scope>
    <source>
        <strain evidence="5 7">RSPS-4</strain>
    </source>
</reference>
<keyword evidence="4" id="KW-1133">Transmembrane helix</keyword>
<evidence type="ECO:0000256" key="3">
    <source>
        <dbReference type="PROSITE-ProRule" id="PRU00339"/>
    </source>
</evidence>
<dbReference type="PANTHER" id="PTHR22904:SF523">
    <property type="entry name" value="STRESS-INDUCED-PHOSPHOPROTEIN 1"/>
    <property type="match status" value="1"/>
</dbReference>
<dbReference type="InterPro" id="IPR011990">
    <property type="entry name" value="TPR-like_helical_dom_sf"/>
</dbReference>
<feature type="transmembrane region" description="Helical" evidence="4">
    <location>
        <begin position="6"/>
        <end position="23"/>
    </location>
</feature>
<dbReference type="AlphaFoldDB" id="A0A023X5J1"/>
<dbReference type="EMBL" id="CP007514">
    <property type="protein sequence ID" value="AHY47568.1"/>
    <property type="molecule type" value="Genomic_DNA"/>
</dbReference>
<dbReference type="Proteomes" id="UP000025229">
    <property type="component" value="Chromosome"/>
</dbReference>
<proteinExistence type="predicted"/>
<keyword evidence="2 3" id="KW-0802">TPR repeat</keyword>
<keyword evidence="4" id="KW-0812">Transmembrane</keyword>
<evidence type="ECO:0000313" key="6">
    <source>
        <dbReference type="EMBL" id="MDX5894973.1"/>
    </source>
</evidence>
<accession>A0A023X5J1</accession>
<gene>
    <name evidence="5" type="ORF">RradSPS_2285</name>
    <name evidence="6" type="ORF">SIL72_13175</name>
</gene>
<dbReference type="OrthoDB" id="5243383at2"/>
<dbReference type="Pfam" id="PF13181">
    <property type="entry name" value="TPR_8"/>
    <property type="match status" value="1"/>
</dbReference>
<keyword evidence="4" id="KW-0472">Membrane</keyword>
<protein>
    <submittedName>
        <fullName evidence="5">TPR repeat</fullName>
    </submittedName>
    <submittedName>
        <fullName evidence="6">Tetratricopeptide repeat protein</fullName>
    </submittedName>
</protein>
<organism evidence="5 7">
    <name type="scientific">Rubrobacter radiotolerans</name>
    <name type="common">Arthrobacter radiotolerans</name>
    <dbReference type="NCBI Taxonomy" id="42256"/>
    <lineage>
        <taxon>Bacteria</taxon>
        <taxon>Bacillati</taxon>
        <taxon>Actinomycetota</taxon>
        <taxon>Rubrobacteria</taxon>
        <taxon>Rubrobacterales</taxon>
        <taxon>Rubrobacteraceae</taxon>
        <taxon>Rubrobacter</taxon>
    </lineage>
</organism>
<feature type="transmembrane region" description="Helical" evidence="4">
    <location>
        <begin position="67"/>
        <end position="88"/>
    </location>
</feature>
<dbReference type="HOGENOM" id="CLU_1446653_0_0_11"/>
<dbReference type="RefSeq" id="WP_038682813.1">
    <property type="nucleotide sequence ID" value="NZ_CP007514.1"/>
</dbReference>
<evidence type="ECO:0000313" key="7">
    <source>
        <dbReference type="Proteomes" id="UP000025229"/>
    </source>
</evidence>
<dbReference type="eggNOG" id="COG0457">
    <property type="taxonomic scope" value="Bacteria"/>
</dbReference>
<evidence type="ECO:0000313" key="5">
    <source>
        <dbReference type="EMBL" id="AHY47568.1"/>
    </source>
</evidence>
<feature type="repeat" description="TPR" evidence="3">
    <location>
        <begin position="118"/>
        <end position="151"/>
    </location>
</feature>
<dbReference type="EMBL" id="JAWXXX010000001">
    <property type="protein sequence ID" value="MDX5894973.1"/>
    <property type="molecule type" value="Genomic_DNA"/>
</dbReference>
<dbReference type="PANTHER" id="PTHR22904">
    <property type="entry name" value="TPR REPEAT CONTAINING PROTEIN"/>
    <property type="match status" value="1"/>
</dbReference>
<dbReference type="SMART" id="SM00028">
    <property type="entry name" value="TPR"/>
    <property type="match status" value="2"/>
</dbReference>
<reference evidence="6" key="2">
    <citation type="submission" date="2023-11" db="EMBL/GenBank/DDBJ databases">
        <title>MicrobeMod: A computational toolkit for identifying prokaryotic methylation and restriction-modification with nanopore sequencing.</title>
        <authorList>
            <person name="Crits-Christoph A."/>
            <person name="Kang S.C."/>
            <person name="Lee H."/>
            <person name="Ostrov N."/>
        </authorList>
    </citation>
    <scope>NUCLEOTIDE SEQUENCE</scope>
    <source>
        <strain evidence="6">ATCC 51242</strain>
    </source>
</reference>
<keyword evidence="1" id="KW-0677">Repeat</keyword>
<evidence type="ECO:0000256" key="1">
    <source>
        <dbReference type="ARBA" id="ARBA00022737"/>
    </source>
</evidence>
<keyword evidence="7" id="KW-1185">Reference proteome</keyword>
<dbReference type="KEGG" id="rrd:RradSPS_2285"/>
<sequence length="200" mass="22254">MGVGALSFLLLAVVLVFTWQAIFSSNRDLARARAWGELGRRALPFGALLLMAFSLPLVQGLGGSANLLWLGFFAVLIVATSLLAVPPLERRANGAFRKGDYGEAVRLFRELAEKKPLPRNYAFLGAALGASERYDESLKASTKAVEKDPDYGLAYYNRALILLKMKRREKAKKDLERALEADLPRRFRRVVRRQLEESGG</sequence>
<dbReference type="SUPFAM" id="SSF48452">
    <property type="entry name" value="TPR-like"/>
    <property type="match status" value="1"/>
</dbReference>
<dbReference type="PROSITE" id="PS50005">
    <property type="entry name" value="TPR"/>
    <property type="match status" value="1"/>
</dbReference>